<comment type="caution">
    <text evidence="1">The sequence shown here is derived from an EMBL/GenBank/DDBJ whole genome shotgun (WGS) entry which is preliminary data.</text>
</comment>
<dbReference type="Proteomes" id="UP000297422">
    <property type="component" value="Unassembled WGS sequence"/>
</dbReference>
<organism evidence="1 2">
    <name type="scientific">Leptospira stimsonii</name>
    <dbReference type="NCBI Taxonomy" id="2202203"/>
    <lineage>
        <taxon>Bacteria</taxon>
        <taxon>Pseudomonadati</taxon>
        <taxon>Spirochaetota</taxon>
        <taxon>Spirochaetia</taxon>
        <taxon>Leptospirales</taxon>
        <taxon>Leptospiraceae</taxon>
        <taxon>Leptospira</taxon>
    </lineage>
</organism>
<evidence type="ECO:0000313" key="1">
    <source>
        <dbReference type="EMBL" id="TGM10999.1"/>
    </source>
</evidence>
<evidence type="ECO:0000313" key="2">
    <source>
        <dbReference type="Proteomes" id="UP000297422"/>
    </source>
</evidence>
<accession>A0ABY2MXM0</accession>
<dbReference type="EMBL" id="RQGT01000100">
    <property type="protein sequence ID" value="TGM10999.1"/>
    <property type="molecule type" value="Genomic_DNA"/>
</dbReference>
<name>A0ABY2MXM0_9LEPT</name>
<dbReference type="RefSeq" id="WP_135686048.1">
    <property type="nucleotide sequence ID" value="NZ_RQEQ01000074.1"/>
</dbReference>
<protein>
    <submittedName>
        <fullName evidence="1">Uncharacterized protein</fullName>
    </submittedName>
</protein>
<gene>
    <name evidence="1" type="ORF">EHQ90_17165</name>
</gene>
<proteinExistence type="predicted"/>
<sequence length="123" mass="13142">MNTASLKMLAKIYSLGNTFCSPHGIFANDGADLDVDTGVSQIDFSKNSGLIVGPGGAGQIDFFLNLPVDTYRVSAGCPATITKNNSKYYGFRFSNCLVEALIDPANSPVIDAIDFEIYCTKSN</sequence>
<keyword evidence="2" id="KW-1185">Reference proteome</keyword>
<reference evidence="2" key="1">
    <citation type="journal article" date="2019" name="PLoS Negl. Trop. Dis.">
        <title>Revisiting the worldwide diversity of Leptospira species in the environment.</title>
        <authorList>
            <person name="Vincent A.T."/>
            <person name="Schiettekatte O."/>
            <person name="Bourhy P."/>
            <person name="Veyrier F.J."/>
            <person name="Picardeau M."/>
        </authorList>
    </citation>
    <scope>NUCLEOTIDE SEQUENCE [LARGE SCALE GENOMIC DNA]</scope>
    <source>
        <strain evidence="2">201702407</strain>
    </source>
</reference>